<dbReference type="OrthoDB" id="9778567at2"/>
<dbReference type="PANTHER" id="PTHR34698">
    <property type="entry name" value="5-OXOPROLINASE SUBUNIT B"/>
    <property type="match status" value="1"/>
</dbReference>
<evidence type="ECO:0000313" key="5">
    <source>
        <dbReference type="EMBL" id="QBG34980.1"/>
    </source>
</evidence>
<evidence type="ECO:0000256" key="3">
    <source>
        <dbReference type="ARBA" id="ARBA00022840"/>
    </source>
</evidence>
<dbReference type="SMART" id="SM00796">
    <property type="entry name" value="AHS1"/>
    <property type="match status" value="1"/>
</dbReference>
<dbReference type="EC" id="3.5.2.9" evidence="5"/>
<dbReference type="InterPro" id="IPR003833">
    <property type="entry name" value="CT_C_D"/>
</dbReference>
<keyword evidence="6" id="KW-1185">Reference proteome</keyword>
<dbReference type="InterPro" id="IPR029000">
    <property type="entry name" value="Cyclophilin-like_dom_sf"/>
</dbReference>
<dbReference type="SUPFAM" id="SSF50891">
    <property type="entry name" value="Cyclophilin-like"/>
    <property type="match status" value="1"/>
</dbReference>
<dbReference type="InterPro" id="IPR010016">
    <property type="entry name" value="PxpB"/>
</dbReference>
<dbReference type="Pfam" id="PF02682">
    <property type="entry name" value="CT_C_D"/>
    <property type="match status" value="1"/>
</dbReference>
<evidence type="ECO:0000256" key="2">
    <source>
        <dbReference type="ARBA" id="ARBA00022801"/>
    </source>
</evidence>
<accession>A0A4V0ZFU1</accession>
<dbReference type="GO" id="GO:0005524">
    <property type="term" value="F:ATP binding"/>
    <property type="evidence" value="ECO:0007669"/>
    <property type="project" value="UniProtKB-KW"/>
</dbReference>
<dbReference type="RefSeq" id="WP_130599706.1">
    <property type="nucleotide sequence ID" value="NZ_CP034759.1"/>
</dbReference>
<sequence length="237" mass="26146">MLFEQVNISIAGEDALIVYFADSVSGLAFEKIQWATDRIRENMADTLVDLIPSYTSILVVFDIFVTDHHSVRKQLRSLLQHSENYTPIQAKVIELPVYYGLEAGPDLQRIADKSALTIEEVIKVHQAQEYMVFAIGFAPGFAYLGEVDKSIAMPRLSTPRLSVPKGAVAIADRQTAIYPSVSPGGWNIIGLCPIDMFDSSAEPCMPVKVGDKVKFTAISRNEYLALGGKLAQYEEGE</sequence>
<feature type="domain" description="Carboxyltransferase" evidence="4">
    <location>
        <begin position="6"/>
        <end position="206"/>
    </location>
</feature>
<organism evidence="5 6">
    <name type="scientific">Litorilituus sediminis</name>
    <dbReference type="NCBI Taxonomy" id="718192"/>
    <lineage>
        <taxon>Bacteria</taxon>
        <taxon>Pseudomonadati</taxon>
        <taxon>Pseudomonadota</taxon>
        <taxon>Gammaproteobacteria</taxon>
        <taxon>Alteromonadales</taxon>
        <taxon>Colwelliaceae</taxon>
        <taxon>Litorilituus</taxon>
    </lineage>
</organism>
<reference evidence="5 6" key="1">
    <citation type="submission" date="2018-12" db="EMBL/GenBank/DDBJ databases">
        <title>Complete genome of Litorilituus sediminis.</title>
        <authorList>
            <person name="Liu A."/>
            <person name="Rong J."/>
        </authorList>
    </citation>
    <scope>NUCLEOTIDE SEQUENCE [LARGE SCALE GENOMIC DNA]</scope>
    <source>
        <strain evidence="5 6">JCM 17549</strain>
    </source>
</reference>
<evidence type="ECO:0000313" key="6">
    <source>
        <dbReference type="Proteomes" id="UP000290244"/>
    </source>
</evidence>
<dbReference type="Gene3D" id="2.40.100.10">
    <property type="entry name" value="Cyclophilin-like"/>
    <property type="match status" value="1"/>
</dbReference>
<evidence type="ECO:0000256" key="1">
    <source>
        <dbReference type="ARBA" id="ARBA00022741"/>
    </source>
</evidence>
<gene>
    <name evidence="5" type="primary">pxpB</name>
    <name evidence="5" type="ORF">EMK97_04125</name>
</gene>
<proteinExistence type="predicted"/>
<dbReference type="GO" id="GO:0017168">
    <property type="term" value="F:5-oxoprolinase (ATP-hydrolyzing) activity"/>
    <property type="evidence" value="ECO:0007669"/>
    <property type="project" value="UniProtKB-EC"/>
</dbReference>
<name>A0A4V0ZFU1_9GAMM</name>
<keyword evidence="1" id="KW-0547">Nucleotide-binding</keyword>
<dbReference type="PANTHER" id="PTHR34698:SF2">
    <property type="entry name" value="5-OXOPROLINASE SUBUNIT B"/>
    <property type="match status" value="1"/>
</dbReference>
<dbReference type="Gene3D" id="3.30.1360.40">
    <property type="match status" value="1"/>
</dbReference>
<evidence type="ECO:0000259" key="4">
    <source>
        <dbReference type="SMART" id="SM00796"/>
    </source>
</evidence>
<dbReference type="AlphaFoldDB" id="A0A4V0ZFU1"/>
<keyword evidence="3" id="KW-0067">ATP-binding</keyword>
<dbReference type="SUPFAM" id="SSF160467">
    <property type="entry name" value="PH0987 N-terminal domain-like"/>
    <property type="match status" value="1"/>
</dbReference>
<protein>
    <submittedName>
        <fullName evidence="5">5-oxoprolinase subunit PxpB</fullName>
        <ecNumber evidence="5">3.5.2.9</ecNumber>
    </submittedName>
</protein>
<dbReference type="Proteomes" id="UP000290244">
    <property type="component" value="Chromosome"/>
</dbReference>
<keyword evidence="2 5" id="KW-0378">Hydrolase</keyword>
<dbReference type="EMBL" id="CP034759">
    <property type="protein sequence ID" value="QBG34980.1"/>
    <property type="molecule type" value="Genomic_DNA"/>
</dbReference>
<dbReference type="KEGG" id="lsd:EMK97_04125"/>
<dbReference type="NCBIfam" id="TIGR00370">
    <property type="entry name" value="5-oxoprolinase subunit PxpB"/>
    <property type="match status" value="1"/>
</dbReference>